<dbReference type="Pfam" id="PF00999">
    <property type="entry name" value="Na_H_Exchanger"/>
    <property type="match status" value="1"/>
</dbReference>
<dbReference type="InterPro" id="IPR006153">
    <property type="entry name" value="Cation/H_exchanger_TM"/>
</dbReference>
<gene>
    <name evidence="11" type="primary">KEA5_1</name>
    <name evidence="11" type="ORF">CFP56_006314</name>
</gene>
<feature type="domain" description="Cation/H+ exchanger transmembrane" evidence="10">
    <location>
        <begin position="177"/>
        <end position="269"/>
    </location>
</feature>
<protein>
    <submittedName>
        <fullName evidence="11">K(+) efflux antiporter 5</fullName>
    </submittedName>
</protein>
<comment type="subcellular location">
    <subcellularLocation>
        <location evidence="1">Membrane</location>
        <topology evidence="1">Multi-pass membrane protein</topology>
    </subcellularLocation>
</comment>
<evidence type="ECO:0000256" key="5">
    <source>
        <dbReference type="ARBA" id="ARBA00022729"/>
    </source>
</evidence>
<evidence type="ECO:0000256" key="9">
    <source>
        <dbReference type="SAM" id="Phobius"/>
    </source>
</evidence>
<dbReference type="PANTHER" id="PTHR16254">
    <property type="entry name" value="POTASSIUM/PROTON ANTIPORTER-RELATED"/>
    <property type="match status" value="1"/>
</dbReference>
<feature type="transmembrane region" description="Helical" evidence="9">
    <location>
        <begin position="173"/>
        <end position="201"/>
    </location>
</feature>
<evidence type="ECO:0000256" key="8">
    <source>
        <dbReference type="ARBA" id="ARBA00023136"/>
    </source>
</evidence>
<dbReference type="InterPro" id="IPR038770">
    <property type="entry name" value="Na+/solute_symporter_sf"/>
</dbReference>
<evidence type="ECO:0000256" key="2">
    <source>
        <dbReference type="ARBA" id="ARBA00022448"/>
    </source>
</evidence>
<evidence type="ECO:0000256" key="7">
    <source>
        <dbReference type="ARBA" id="ARBA00023065"/>
    </source>
</evidence>
<feature type="transmembrane region" description="Helical" evidence="9">
    <location>
        <begin position="252"/>
        <end position="276"/>
    </location>
</feature>
<dbReference type="PANTHER" id="PTHR16254:SF20">
    <property type="entry name" value="K(+) EFFLUX ANTIPORTER 5"/>
    <property type="match status" value="1"/>
</dbReference>
<dbReference type="Proteomes" id="UP000237347">
    <property type="component" value="Unassembled WGS sequence"/>
</dbReference>
<keyword evidence="8 9" id="KW-0472">Membrane</keyword>
<feature type="transmembrane region" description="Helical" evidence="9">
    <location>
        <begin position="362"/>
        <end position="382"/>
    </location>
</feature>
<reference evidence="11 12" key="1">
    <citation type="journal article" date="2018" name="Sci. Data">
        <title>The draft genome sequence of cork oak.</title>
        <authorList>
            <person name="Ramos A.M."/>
            <person name="Usie A."/>
            <person name="Barbosa P."/>
            <person name="Barros P.M."/>
            <person name="Capote T."/>
            <person name="Chaves I."/>
            <person name="Simoes F."/>
            <person name="Abreu I."/>
            <person name="Carrasquinho I."/>
            <person name="Faro C."/>
            <person name="Guimaraes J.B."/>
            <person name="Mendonca D."/>
            <person name="Nobrega F."/>
            <person name="Rodrigues L."/>
            <person name="Saibo N.J.M."/>
            <person name="Varela M.C."/>
            <person name="Egas C."/>
            <person name="Matos J."/>
            <person name="Miguel C.M."/>
            <person name="Oliveira M.M."/>
            <person name="Ricardo C.P."/>
            <person name="Goncalves S."/>
        </authorList>
    </citation>
    <scope>NUCLEOTIDE SEQUENCE [LARGE SCALE GENOMIC DNA]</scope>
    <source>
        <strain evidence="12">cv. HL8</strain>
    </source>
</reference>
<evidence type="ECO:0000256" key="4">
    <source>
        <dbReference type="ARBA" id="ARBA00022692"/>
    </source>
</evidence>
<organism evidence="11 12">
    <name type="scientific">Quercus suber</name>
    <name type="common">Cork oak</name>
    <dbReference type="NCBI Taxonomy" id="58331"/>
    <lineage>
        <taxon>Eukaryota</taxon>
        <taxon>Viridiplantae</taxon>
        <taxon>Streptophyta</taxon>
        <taxon>Embryophyta</taxon>
        <taxon>Tracheophyta</taxon>
        <taxon>Spermatophyta</taxon>
        <taxon>Magnoliopsida</taxon>
        <taxon>eudicotyledons</taxon>
        <taxon>Gunneridae</taxon>
        <taxon>Pentapetalae</taxon>
        <taxon>rosids</taxon>
        <taxon>fabids</taxon>
        <taxon>Fagales</taxon>
        <taxon>Fagaceae</taxon>
        <taxon>Quercus</taxon>
    </lineage>
</organism>
<evidence type="ECO:0000256" key="1">
    <source>
        <dbReference type="ARBA" id="ARBA00004141"/>
    </source>
</evidence>
<feature type="transmembrane region" description="Helical" evidence="9">
    <location>
        <begin position="221"/>
        <end position="240"/>
    </location>
</feature>
<comment type="caution">
    <text evidence="11">The sequence shown here is derived from an EMBL/GenBank/DDBJ whole genome shotgun (WGS) entry which is preliminary data.</text>
</comment>
<dbReference type="EMBL" id="PKMF04000137">
    <property type="protein sequence ID" value="KAK7847694.1"/>
    <property type="molecule type" value="Genomic_DNA"/>
</dbReference>
<keyword evidence="2" id="KW-0813">Transport</keyword>
<keyword evidence="6 9" id="KW-1133">Transmembrane helix</keyword>
<sequence length="397" mass="43514">MVIFEAKKKRGTLGFWYCLFVILISTGSWNCGCNARSEKEIRERFYGSLLNSSAPDSGDGSIAKMFDRVLEKEFSENDQPEGSDRSSFNNSVADQQAVLETVAKITHEKTKKNDTQEANGTRAFQLQDVFSLENEDSDDVETLIDKKDNVFVMSNKKSKYPVLQVDLRLISDLVVVIVTAAIGGIIFSCLGQPVIVGYLLAGSVIGPGGLKFISEMVQVETVAQFGVVFLLFALGLEFSLTKLKVVGPVAVLGGMLQIFIFMFLCGILAMVVKFLVERNSSNSLHGQVTIGTLIFQDCAVGLLFALLPVLGGNGGLLQGMISMGKVLLVLSIYISAASVLSWSFVPRFLKLMMQLSSQTNELYQLAAVAFCLLSAWVSSRWLSFILRLMTVHHFAFS</sequence>
<evidence type="ECO:0000313" key="11">
    <source>
        <dbReference type="EMBL" id="KAK7847694.1"/>
    </source>
</evidence>
<evidence type="ECO:0000259" key="10">
    <source>
        <dbReference type="Pfam" id="PF00999"/>
    </source>
</evidence>
<keyword evidence="3" id="KW-0050">Antiport</keyword>
<evidence type="ECO:0000313" key="12">
    <source>
        <dbReference type="Proteomes" id="UP000237347"/>
    </source>
</evidence>
<feature type="transmembrane region" description="Helical" evidence="9">
    <location>
        <begin position="322"/>
        <end position="342"/>
    </location>
</feature>
<keyword evidence="5" id="KW-0732">Signal</keyword>
<dbReference type="Gene3D" id="1.20.1530.20">
    <property type="match status" value="2"/>
</dbReference>
<feature type="transmembrane region" description="Helical" evidence="9">
    <location>
        <begin position="14"/>
        <end position="32"/>
    </location>
</feature>
<feature type="transmembrane region" description="Helical" evidence="9">
    <location>
        <begin position="288"/>
        <end position="310"/>
    </location>
</feature>
<evidence type="ECO:0000256" key="6">
    <source>
        <dbReference type="ARBA" id="ARBA00022989"/>
    </source>
</evidence>
<name>A0AAW0LA07_QUESU</name>
<proteinExistence type="predicted"/>
<accession>A0AAW0LA07</accession>
<keyword evidence="12" id="KW-1185">Reference proteome</keyword>
<dbReference type="GO" id="GO:0016020">
    <property type="term" value="C:membrane"/>
    <property type="evidence" value="ECO:0007669"/>
    <property type="project" value="UniProtKB-SubCell"/>
</dbReference>
<keyword evidence="4 9" id="KW-0812">Transmembrane</keyword>
<dbReference type="InterPro" id="IPR045158">
    <property type="entry name" value="KEA4/5/6-like"/>
</dbReference>
<evidence type="ECO:0000256" key="3">
    <source>
        <dbReference type="ARBA" id="ARBA00022449"/>
    </source>
</evidence>
<dbReference type="AlphaFoldDB" id="A0AAW0LA07"/>
<dbReference type="GO" id="GO:0015386">
    <property type="term" value="F:potassium:proton antiporter activity"/>
    <property type="evidence" value="ECO:0007669"/>
    <property type="project" value="InterPro"/>
</dbReference>
<keyword evidence="7" id="KW-0406">Ion transport</keyword>